<keyword evidence="1" id="KW-1133">Transmembrane helix</keyword>
<name>A0A8J8MPQ6_9FIRM</name>
<evidence type="ECO:0000313" key="3">
    <source>
        <dbReference type="Proteomes" id="UP000683246"/>
    </source>
</evidence>
<gene>
    <name evidence="2" type="ORF">HZI73_23630</name>
</gene>
<sequence>MESEISSTLKQSVILIVIGFVISAMWLTIAFGQQINHSGVNTIAKSTSFIYSAELESIKNYTQDLPASSVYLALEKNRDAILSISGYAHGTSIWSIDDLKKIFGHQIICQVEPYQEAYKIRITTY</sequence>
<dbReference type="Proteomes" id="UP000683246">
    <property type="component" value="Chromosome"/>
</dbReference>
<keyword evidence="1" id="KW-0812">Transmembrane</keyword>
<dbReference type="RefSeq" id="WP_212695802.1">
    <property type="nucleotide sequence ID" value="NZ_CP058649.1"/>
</dbReference>
<evidence type="ECO:0000313" key="2">
    <source>
        <dbReference type="EMBL" id="QUI25103.1"/>
    </source>
</evidence>
<dbReference type="AlphaFoldDB" id="A0A8J8MPQ6"/>
<accession>A0A8J8MPQ6</accession>
<evidence type="ECO:0000256" key="1">
    <source>
        <dbReference type="SAM" id="Phobius"/>
    </source>
</evidence>
<feature type="transmembrane region" description="Helical" evidence="1">
    <location>
        <begin position="12"/>
        <end position="32"/>
    </location>
</feature>
<dbReference type="KEGG" id="vpy:HZI73_23630"/>
<organism evidence="2 3">
    <name type="scientific">Vallitalea pronyensis</name>
    <dbReference type="NCBI Taxonomy" id="1348613"/>
    <lineage>
        <taxon>Bacteria</taxon>
        <taxon>Bacillati</taxon>
        <taxon>Bacillota</taxon>
        <taxon>Clostridia</taxon>
        <taxon>Lachnospirales</taxon>
        <taxon>Vallitaleaceae</taxon>
        <taxon>Vallitalea</taxon>
    </lineage>
</organism>
<protein>
    <submittedName>
        <fullName evidence="2">Uncharacterized protein</fullName>
    </submittedName>
</protein>
<reference evidence="2" key="1">
    <citation type="submission" date="2020-07" db="EMBL/GenBank/DDBJ databases">
        <title>Vallitalea pronyensis genome.</title>
        <authorList>
            <person name="Postec A."/>
        </authorList>
    </citation>
    <scope>NUCLEOTIDE SEQUENCE</scope>
    <source>
        <strain evidence="2">FatNI3</strain>
    </source>
</reference>
<keyword evidence="3" id="KW-1185">Reference proteome</keyword>
<keyword evidence="1" id="KW-0472">Membrane</keyword>
<dbReference type="EMBL" id="CP058649">
    <property type="protein sequence ID" value="QUI25103.1"/>
    <property type="molecule type" value="Genomic_DNA"/>
</dbReference>
<proteinExistence type="predicted"/>